<gene>
    <name evidence="2" type="ORF">RclHR1_13560009</name>
    <name evidence="3" type="ORF">RclHR1_18300006</name>
</gene>
<evidence type="ECO:0000313" key="3">
    <source>
        <dbReference type="EMBL" id="GBB91167.1"/>
    </source>
</evidence>
<name>A0A2Z6QM17_9GLOM</name>
<comment type="caution">
    <text evidence="3">The sequence shown here is derived from an EMBL/GenBank/DDBJ whole genome shotgun (WGS) entry which is preliminary data.</text>
</comment>
<proteinExistence type="predicted"/>
<keyword evidence="4" id="KW-1185">Reference proteome</keyword>
<feature type="region of interest" description="Disordered" evidence="1">
    <location>
        <begin position="16"/>
        <end position="97"/>
    </location>
</feature>
<dbReference type="EMBL" id="BEXD01000925">
    <property type="protein sequence ID" value="GBB91167.1"/>
    <property type="molecule type" value="Genomic_DNA"/>
</dbReference>
<organism evidence="3 4">
    <name type="scientific">Rhizophagus clarus</name>
    <dbReference type="NCBI Taxonomy" id="94130"/>
    <lineage>
        <taxon>Eukaryota</taxon>
        <taxon>Fungi</taxon>
        <taxon>Fungi incertae sedis</taxon>
        <taxon>Mucoromycota</taxon>
        <taxon>Glomeromycotina</taxon>
        <taxon>Glomeromycetes</taxon>
        <taxon>Glomerales</taxon>
        <taxon>Glomeraceae</taxon>
        <taxon>Rhizophagus</taxon>
    </lineage>
</organism>
<feature type="compositionally biased region" description="Basic and acidic residues" evidence="1">
    <location>
        <begin position="16"/>
        <end position="26"/>
    </location>
</feature>
<sequence>MSLEWNNEQTRFLINEHKNGNKEYHRTPNRTRRPSSNTTVSTTSPPTPLTVWSTSESLDPFEIGSDISRPVTPSIETPVISAGGASSGPTTPTLPSFSQNVKVINVTINYGGDSKGICSDK</sequence>
<feature type="compositionally biased region" description="Polar residues" evidence="1">
    <location>
        <begin position="87"/>
        <end position="97"/>
    </location>
</feature>
<evidence type="ECO:0000313" key="4">
    <source>
        <dbReference type="Proteomes" id="UP000247702"/>
    </source>
</evidence>
<reference evidence="3 4" key="1">
    <citation type="submission" date="2017-11" db="EMBL/GenBank/DDBJ databases">
        <title>The genome of Rhizophagus clarus HR1 reveals common genetic basis of auxotrophy among arbuscular mycorrhizal fungi.</title>
        <authorList>
            <person name="Kobayashi Y."/>
        </authorList>
    </citation>
    <scope>NUCLEOTIDE SEQUENCE [LARGE SCALE GENOMIC DNA]</scope>
    <source>
        <strain evidence="3 4">HR1</strain>
    </source>
</reference>
<protein>
    <submittedName>
        <fullName evidence="3">Uncharacterized protein</fullName>
    </submittedName>
</protein>
<accession>A0A2Z6QM17</accession>
<dbReference type="AlphaFoldDB" id="A0A2Z6QM17"/>
<dbReference type="Proteomes" id="UP000247702">
    <property type="component" value="Unassembled WGS sequence"/>
</dbReference>
<evidence type="ECO:0000313" key="2">
    <source>
        <dbReference type="EMBL" id="GBB87104.1"/>
    </source>
</evidence>
<dbReference type="EMBL" id="BEXD01000398">
    <property type="protein sequence ID" value="GBB87104.1"/>
    <property type="molecule type" value="Genomic_DNA"/>
</dbReference>
<evidence type="ECO:0000256" key="1">
    <source>
        <dbReference type="SAM" id="MobiDB-lite"/>
    </source>
</evidence>
<feature type="compositionally biased region" description="Low complexity" evidence="1">
    <location>
        <begin position="34"/>
        <end position="55"/>
    </location>
</feature>